<keyword evidence="2" id="KW-1185">Reference proteome</keyword>
<dbReference type="Proteomes" id="UP000295689">
    <property type="component" value="Unassembled WGS sequence"/>
</dbReference>
<name>A0A4V2RDQ5_9BACI</name>
<evidence type="ECO:0000313" key="1">
    <source>
        <dbReference type="EMBL" id="TCN25760.1"/>
    </source>
</evidence>
<proteinExistence type="predicted"/>
<dbReference type="AlphaFoldDB" id="A0A4V2RDQ5"/>
<dbReference type="RefSeq" id="WP_132005810.1">
    <property type="nucleotide sequence ID" value="NZ_JABUHM010000003.1"/>
</dbReference>
<organism evidence="1 2">
    <name type="scientific">Mesobacillus foraminis</name>
    <dbReference type="NCBI Taxonomy" id="279826"/>
    <lineage>
        <taxon>Bacteria</taxon>
        <taxon>Bacillati</taxon>
        <taxon>Bacillota</taxon>
        <taxon>Bacilli</taxon>
        <taxon>Bacillales</taxon>
        <taxon>Bacillaceae</taxon>
        <taxon>Mesobacillus</taxon>
    </lineage>
</organism>
<accession>A0A4V2RDQ5</accession>
<reference evidence="1 2" key="1">
    <citation type="journal article" date="2015" name="Stand. Genomic Sci.">
        <title>Genomic Encyclopedia of Bacterial and Archaeal Type Strains, Phase III: the genomes of soil and plant-associated and newly described type strains.</title>
        <authorList>
            <person name="Whitman W.B."/>
            <person name="Woyke T."/>
            <person name="Klenk H.P."/>
            <person name="Zhou Y."/>
            <person name="Lilburn T.G."/>
            <person name="Beck B.J."/>
            <person name="De Vos P."/>
            <person name="Vandamme P."/>
            <person name="Eisen J.A."/>
            <person name="Garrity G."/>
            <person name="Hugenholtz P."/>
            <person name="Kyrpides N.C."/>
        </authorList>
    </citation>
    <scope>NUCLEOTIDE SEQUENCE [LARGE SCALE GENOMIC DNA]</scope>
    <source>
        <strain evidence="1 2">CV53</strain>
    </source>
</reference>
<evidence type="ECO:0000313" key="2">
    <source>
        <dbReference type="Proteomes" id="UP000295689"/>
    </source>
</evidence>
<gene>
    <name evidence="1" type="ORF">EV146_105423</name>
</gene>
<sequence>MMSLQDKLYNWITIKVVTDERPHDTAASDTRKMFEQLLADEHGIVEPSFTTDEEMYYISVEVDKETKTYRFPRELIEVMLKQICDEPEKYVNYPDS</sequence>
<comment type="caution">
    <text evidence="1">The sequence shown here is derived from an EMBL/GenBank/DDBJ whole genome shotgun (WGS) entry which is preliminary data.</text>
</comment>
<dbReference type="EMBL" id="SLVV01000005">
    <property type="protein sequence ID" value="TCN25760.1"/>
    <property type="molecule type" value="Genomic_DNA"/>
</dbReference>
<protein>
    <submittedName>
        <fullName evidence="1">Uncharacterized protein</fullName>
    </submittedName>
</protein>